<protein>
    <submittedName>
        <fullName evidence="1">Uncharacterized protein</fullName>
    </submittedName>
</protein>
<dbReference type="AlphaFoldDB" id="A0A8H9GYX8"/>
<evidence type="ECO:0000313" key="1">
    <source>
        <dbReference type="EMBL" id="GGM59852.1"/>
    </source>
</evidence>
<gene>
    <name evidence="1" type="ORF">GCM10008956_39440</name>
</gene>
<dbReference type="Proteomes" id="UP000600547">
    <property type="component" value="Unassembled WGS sequence"/>
</dbReference>
<evidence type="ECO:0000313" key="2">
    <source>
        <dbReference type="Proteomes" id="UP000600547"/>
    </source>
</evidence>
<sequence>MSPHDDANRELIELLRAELPGQEDRERVVFGLGDGSTLTLHFTPWIWQPASHFLVAHLEPLILDRGYLPLEVRVYDAAAEVGVSVLAFDHTPEDHGPGVVY</sequence>
<name>A0A8H9GYX8_9DEIO</name>
<proteinExistence type="predicted"/>
<dbReference type="EMBL" id="BMQG01000032">
    <property type="protein sequence ID" value="GGM59852.1"/>
    <property type="molecule type" value="Genomic_DNA"/>
</dbReference>
<keyword evidence="2" id="KW-1185">Reference proteome</keyword>
<organism evidence="1 2">
    <name type="scientific">Deinococcus arenae</name>
    <dbReference type="NCBI Taxonomy" id="1452751"/>
    <lineage>
        <taxon>Bacteria</taxon>
        <taxon>Thermotogati</taxon>
        <taxon>Deinococcota</taxon>
        <taxon>Deinococci</taxon>
        <taxon>Deinococcales</taxon>
        <taxon>Deinococcaceae</taxon>
        <taxon>Deinococcus</taxon>
    </lineage>
</organism>
<comment type="caution">
    <text evidence="1">The sequence shown here is derived from an EMBL/GenBank/DDBJ whole genome shotgun (WGS) entry which is preliminary data.</text>
</comment>
<dbReference type="RefSeq" id="WP_155300322.1">
    <property type="nucleotide sequence ID" value="NZ_BMQG01000032.1"/>
</dbReference>
<reference evidence="2" key="1">
    <citation type="journal article" date="2019" name="Int. J. Syst. Evol. Microbiol.">
        <title>The Global Catalogue of Microorganisms (GCM) 10K type strain sequencing project: providing services to taxonomists for standard genome sequencing and annotation.</title>
        <authorList>
            <consortium name="The Broad Institute Genomics Platform"/>
            <consortium name="The Broad Institute Genome Sequencing Center for Infectious Disease"/>
            <person name="Wu L."/>
            <person name="Ma J."/>
        </authorList>
    </citation>
    <scope>NUCLEOTIDE SEQUENCE [LARGE SCALE GENOMIC DNA]</scope>
    <source>
        <strain evidence="2">JCM 31047</strain>
    </source>
</reference>
<accession>A0A8H9GYX8</accession>